<feature type="compositionally biased region" description="Acidic residues" evidence="1">
    <location>
        <begin position="42"/>
        <end position="66"/>
    </location>
</feature>
<dbReference type="AlphaFoldDB" id="A0A8H4FPK7"/>
<feature type="region of interest" description="Disordered" evidence="1">
    <location>
        <begin position="359"/>
        <end position="699"/>
    </location>
</feature>
<feature type="region of interest" description="Disordered" evidence="1">
    <location>
        <begin position="1"/>
        <end position="71"/>
    </location>
</feature>
<sequence>MTDSSDESATEGVGLVQNDASDSENSVDSEVEDQGTGFLDVEASESGDSDSESSDDSSDEESDYDDILGAGSSRKAQPKAVFTQFKKLPIELRHRIWQYFCPDLDRSPRVLSFQMVCSPTQDVIWESATLDNQIRAVDAMLGLHQESREIALKAFPDTLAIREGRRIVHFNKERDIVHINGHRKDWAHNAVIPGFSENVLHLAADIDYFQLKEMQTLASFPEVINFYKFEWHNEGRPPKKLRWCASDKIHRYEIQQLQRECRIGEDLHFVYCWPDVDKHPEFAAKHASEQFAAMDGLDELGDELRETILEGDPDLEAETVGEWDVMFEQLCDIKYWRMTCFGWDAADRFPAFLAKHGDAREYDPNEDEEGDDVGESSEEDDSDQNEYESDGIDDATIDEESVNEDPDVDDLEIDGSQESEDEEDGGASDFGGFSPLRDEDGGSMLVDGDASAAQFSSPEPEAAADRPRGRGGRPLVVLDDDDDEEEETEAQDSQPPARRRRREFIKIDSEIDDEDDEEEQPAQSTTRRRRVVVSDDEDEDEEDEAEKLARPAGRRARVLPSDDEEEDEDEGGAEVGDDKAKDESDGEEEPSRPKKPLSLAEKLQRNRQQNPISDEESEEEESSEEDAPPKKMSLAEKLMAHRRKNPIETESEPETEGTIGVDDTDDEEDEEEDEDEESGMFMNMAEEGESGDEQNEDDY</sequence>
<reference evidence="3" key="1">
    <citation type="journal article" date="2020" name="Phytopathology">
        <title>Genome sequence and comparative analysis of Colletotrichum gloeosporioides isolated from Liriodendron leaves.</title>
        <authorList>
            <person name="Fu F.F."/>
            <person name="Hao Z."/>
            <person name="Wang P."/>
            <person name="Lu Y."/>
            <person name="Xue L.J."/>
            <person name="Wei G."/>
            <person name="Tian Y."/>
            <person name="Baishi H."/>
            <person name="Xu H."/>
            <person name="Shi J."/>
            <person name="Cheng T."/>
            <person name="Wang G."/>
            <person name="Yi Y."/>
            <person name="Chen J."/>
        </authorList>
    </citation>
    <scope>NUCLEOTIDE SEQUENCE</scope>
    <source>
        <strain evidence="3">Lc1</strain>
    </source>
</reference>
<gene>
    <name evidence="3" type="ORF">GCG54_00012933</name>
</gene>
<evidence type="ECO:0000256" key="1">
    <source>
        <dbReference type="SAM" id="MobiDB-lite"/>
    </source>
</evidence>
<feature type="compositionally biased region" description="Acidic residues" evidence="1">
    <location>
        <begin position="510"/>
        <end position="520"/>
    </location>
</feature>
<name>A0A8H4FPK7_COLGL</name>
<evidence type="ECO:0000313" key="3">
    <source>
        <dbReference type="EMBL" id="KAF3809646.1"/>
    </source>
</evidence>
<dbReference type="GeneID" id="69020050"/>
<keyword evidence="4" id="KW-1185">Reference proteome</keyword>
<dbReference type="EMBL" id="WVTB01000016">
    <property type="protein sequence ID" value="KAF3809646.1"/>
    <property type="molecule type" value="Genomic_DNA"/>
</dbReference>
<reference evidence="3" key="2">
    <citation type="submission" date="2020-03" db="EMBL/GenBank/DDBJ databases">
        <authorList>
            <person name="Fu F.-F."/>
            <person name="Chen J."/>
        </authorList>
    </citation>
    <scope>NUCLEOTIDE SEQUENCE</scope>
    <source>
        <strain evidence="3">Lc1</strain>
    </source>
</reference>
<feature type="compositionally biased region" description="Acidic residues" evidence="1">
    <location>
        <begin position="21"/>
        <end position="33"/>
    </location>
</feature>
<evidence type="ECO:0000259" key="2">
    <source>
        <dbReference type="Pfam" id="PF20150"/>
    </source>
</evidence>
<feature type="compositionally biased region" description="Acidic residues" evidence="1">
    <location>
        <begin position="534"/>
        <end position="545"/>
    </location>
</feature>
<dbReference type="InterPro" id="IPR045518">
    <property type="entry name" value="2EXR"/>
</dbReference>
<proteinExistence type="predicted"/>
<dbReference type="RefSeq" id="XP_045268805.1">
    <property type="nucleotide sequence ID" value="XM_045412799.1"/>
</dbReference>
<dbReference type="Proteomes" id="UP000613401">
    <property type="component" value="Unassembled WGS sequence"/>
</dbReference>
<feature type="compositionally biased region" description="Acidic residues" evidence="1">
    <location>
        <begin position="662"/>
        <end position="678"/>
    </location>
</feature>
<evidence type="ECO:0000313" key="4">
    <source>
        <dbReference type="Proteomes" id="UP000613401"/>
    </source>
</evidence>
<feature type="compositionally biased region" description="Acidic residues" evidence="1">
    <location>
        <begin position="686"/>
        <end position="699"/>
    </location>
</feature>
<feature type="compositionally biased region" description="Acidic residues" evidence="1">
    <location>
        <begin position="364"/>
        <end position="426"/>
    </location>
</feature>
<feature type="compositionally biased region" description="Acidic residues" evidence="1">
    <location>
        <begin position="561"/>
        <end position="572"/>
    </location>
</feature>
<feature type="domain" description="2EXR" evidence="2">
    <location>
        <begin position="82"/>
        <end position="177"/>
    </location>
</feature>
<protein>
    <recommendedName>
        <fullName evidence="2">2EXR domain-containing protein</fullName>
    </recommendedName>
</protein>
<dbReference type="Pfam" id="PF20150">
    <property type="entry name" value="2EXR"/>
    <property type="match status" value="1"/>
</dbReference>
<comment type="caution">
    <text evidence="3">The sequence shown here is derived from an EMBL/GenBank/DDBJ whole genome shotgun (WGS) entry which is preliminary data.</text>
</comment>
<organism evidence="3 4">
    <name type="scientific">Colletotrichum gloeosporioides</name>
    <name type="common">Anthracnose fungus</name>
    <name type="synonym">Glomerella cingulata</name>
    <dbReference type="NCBI Taxonomy" id="474922"/>
    <lineage>
        <taxon>Eukaryota</taxon>
        <taxon>Fungi</taxon>
        <taxon>Dikarya</taxon>
        <taxon>Ascomycota</taxon>
        <taxon>Pezizomycotina</taxon>
        <taxon>Sordariomycetes</taxon>
        <taxon>Hypocreomycetidae</taxon>
        <taxon>Glomerellales</taxon>
        <taxon>Glomerellaceae</taxon>
        <taxon>Colletotrichum</taxon>
        <taxon>Colletotrichum gloeosporioides species complex</taxon>
    </lineage>
</organism>
<feature type="compositionally biased region" description="Acidic residues" evidence="1">
    <location>
        <begin position="613"/>
        <end position="626"/>
    </location>
</feature>
<accession>A0A8H4FPK7</accession>
<feature type="compositionally biased region" description="Acidic residues" evidence="1">
    <location>
        <begin position="478"/>
        <end position="490"/>
    </location>
</feature>